<dbReference type="EMBL" id="SMTF01000007">
    <property type="protein sequence ID" value="TDK23719.1"/>
    <property type="molecule type" value="Genomic_DNA"/>
</dbReference>
<accession>A0A4R5TMZ6</accession>
<evidence type="ECO:0008006" key="5">
    <source>
        <dbReference type="Google" id="ProtNLM"/>
    </source>
</evidence>
<reference evidence="3 4" key="1">
    <citation type="submission" date="2019-03" db="EMBL/GenBank/DDBJ databases">
        <title>Luteimonas zhaokaii sp.nov., isolated from the rectal contents of Plateau pika in Yushu, Qinghai Province, China.</title>
        <authorList>
            <person name="Zhang G."/>
        </authorList>
    </citation>
    <scope>NUCLEOTIDE SEQUENCE [LARGE SCALE GENOMIC DNA]</scope>
    <source>
        <strain evidence="3 4">B9</strain>
    </source>
</reference>
<proteinExistence type="predicted"/>
<feature type="region of interest" description="Disordered" evidence="1">
    <location>
        <begin position="165"/>
        <end position="208"/>
    </location>
</feature>
<feature type="transmembrane region" description="Helical" evidence="2">
    <location>
        <begin position="98"/>
        <end position="125"/>
    </location>
</feature>
<feature type="region of interest" description="Disordered" evidence="1">
    <location>
        <begin position="251"/>
        <end position="276"/>
    </location>
</feature>
<feature type="compositionally biased region" description="Low complexity" evidence="1">
    <location>
        <begin position="312"/>
        <end position="383"/>
    </location>
</feature>
<sequence length="542" mass="57327">MYTSAELIQALQRRLRRSIRPESGPGEFAPGWQSWLDATAMQAGRGNGAAPEGFVAIFAAREPVFRTGYERWNTWRAAFALLRYDWRRAGREVRRRRWVALAFSLLFHLFWVGAMMWLMALYFAIPSADDEAGRGEESVIQVEYIGTGTPDDDAGGAPEDLAPEVETAASPAPSAPVQAAATPPSVPEPAQAPPQPEPAVAQPPTEQPLQVTETTAPDIDFVVPPVQVQIESRPRVTTPQAVLAQPDPREIVVPQSPPTLRPLPQREVAVRESPTPELEVVQRAVPLPAAPVEIRPLPGAQVRAPDLTRDVPAAASRSIPAPAPAAPASTAGSGQAPSGAAQQPGARTGGTPAPGAGQGTRPAGVAAGSGASPAPGTGALPTPRRGDDWGESTRNQPGGSSGLFNADGSPRLAGSGRVGGGLPPGTITEDYEKIDRMGTWLKRPPIDYQPTSLDRFWVPSETLLQEWVRRSITEVLIPIPGTGKSIRCAVVLLAAGGACGLYDPNMMDVEAEARPPPDVPFKPELHDDQDSLHRPAPSDGPG</sequence>
<gene>
    <name evidence="3" type="ORF">E2F46_10275</name>
</gene>
<feature type="compositionally biased region" description="Low complexity" evidence="1">
    <location>
        <begin position="198"/>
        <end position="208"/>
    </location>
</feature>
<feature type="compositionally biased region" description="Low complexity" evidence="1">
    <location>
        <begin position="165"/>
        <end position="183"/>
    </location>
</feature>
<comment type="caution">
    <text evidence="3">The sequence shown here is derived from an EMBL/GenBank/DDBJ whole genome shotgun (WGS) entry which is preliminary data.</text>
</comment>
<feature type="compositionally biased region" description="Pro residues" evidence="1">
    <location>
        <begin position="184"/>
        <end position="197"/>
    </location>
</feature>
<organism evidence="3 4">
    <name type="scientific">Luteimonas aestuarii</name>
    <dbReference type="NCBI Taxonomy" id="453837"/>
    <lineage>
        <taxon>Bacteria</taxon>
        <taxon>Pseudomonadati</taxon>
        <taxon>Pseudomonadota</taxon>
        <taxon>Gammaproteobacteria</taxon>
        <taxon>Lysobacterales</taxon>
        <taxon>Lysobacteraceae</taxon>
        <taxon>Luteimonas</taxon>
    </lineage>
</organism>
<feature type="region of interest" description="Disordered" evidence="1">
    <location>
        <begin position="311"/>
        <end position="429"/>
    </location>
</feature>
<keyword evidence="2" id="KW-0812">Transmembrane</keyword>
<feature type="compositionally biased region" description="Basic and acidic residues" evidence="1">
    <location>
        <begin position="511"/>
        <end position="533"/>
    </location>
</feature>
<evidence type="ECO:0000256" key="1">
    <source>
        <dbReference type="SAM" id="MobiDB-lite"/>
    </source>
</evidence>
<protein>
    <recommendedName>
        <fullName evidence="5">Transmembrane repetitive protein</fullName>
    </recommendedName>
</protein>
<dbReference type="Proteomes" id="UP000294796">
    <property type="component" value="Unassembled WGS sequence"/>
</dbReference>
<keyword evidence="2" id="KW-0472">Membrane</keyword>
<evidence type="ECO:0000313" key="3">
    <source>
        <dbReference type="EMBL" id="TDK23719.1"/>
    </source>
</evidence>
<evidence type="ECO:0000256" key="2">
    <source>
        <dbReference type="SAM" id="Phobius"/>
    </source>
</evidence>
<dbReference type="AlphaFoldDB" id="A0A4R5TMZ6"/>
<dbReference type="OrthoDB" id="6008404at2"/>
<keyword evidence="2" id="KW-1133">Transmembrane helix</keyword>
<dbReference type="RefSeq" id="WP_133322006.1">
    <property type="nucleotide sequence ID" value="NZ_SMTF01000007.1"/>
</dbReference>
<feature type="region of interest" description="Disordered" evidence="1">
    <location>
        <begin position="510"/>
        <end position="542"/>
    </location>
</feature>
<keyword evidence="4" id="KW-1185">Reference proteome</keyword>
<name>A0A4R5TMZ6_9GAMM</name>
<evidence type="ECO:0000313" key="4">
    <source>
        <dbReference type="Proteomes" id="UP000294796"/>
    </source>
</evidence>